<evidence type="ECO:0008006" key="3">
    <source>
        <dbReference type="Google" id="ProtNLM"/>
    </source>
</evidence>
<dbReference type="Proteomes" id="UP000093173">
    <property type="component" value="Unassembled WGS sequence"/>
</dbReference>
<proteinExistence type="predicted"/>
<reference evidence="2" key="1">
    <citation type="submission" date="2016-06" db="EMBL/GenBank/DDBJ databases">
        <authorList>
            <person name="Hehemann J.-H."/>
            <person name="Arevalo P."/>
            <person name="Datta M.S."/>
            <person name="Polz M.F."/>
        </authorList>
    </citation>
    <scope>NUCLEOTIDE SEQUENCE [LARGE SCALE GENOMIC DNA]</scope>
    <source>
        <strain evidence="2">9CSC122</strain>
    </source>
</reference>
<accession>A0A1B9QTK0</accession>
<keyword evidence="2" id="KW-1185">Reference proteome</keyword>
<protein>
    <recommendedName>
        <fullName evidence="3">Type 4 fimbrial biogenesis protein PilX N-terminal domain-containing protein</fullName>
    </recommendedName>
</protein>
<gene>
    <name evidence="1" type="ORF">A6E14_03570</name>
</gene>
<dbReference type="EMBL" id="MAJZ01000996">
    <property type="protein sequence ID" value="OCH69549.1"/>
    <property type="molecule type" value="Genomic_DNA"/>
</dbReference>
<name>A0A1B9QTK0_9VIBR</name>
<sequence length="432" mass="47179">MRKNQQGAAALVVTALLLVGALAFALSSYRGVFYQIKVANNQIDARIAHWRAEGGLECGFSAMVLNNNSTIPTNLNTVCSAMGLAHLKATDDDPERLSAKFGHREVSKSITFSGDSGSGAIKSTSDLIIYGSTLVSPPDPGVRNSDNEYECIAVVVSHSLLASAGILNHGVGSAIPKSSVGFDNSSDCAGNHKTSTSLKAGIWRDASSNYVSFNAGNDLQRNETLNPFKAEFDFERGDWEKVRDHSDYGFMSYTMLGSDVDCVQQFKDDLVRGQANKVWIDGSCELNQAAINEITDIQSAHSGTYLFLLVHNGVFAIRGSGSIKGVIFHFNENFQPDPTYWDRFSTETVADLNANFTVPIQTVYGESTLLTPKHATFLQSGSFKFTGGMMFDTQGQMALFYDSMRLQYNSDITSSFVFSTKPKWKKGSWNDH</sequence>
<organism evidence="1 2">
    <name type="scientific">Vibrio genomosp. F10</name>
    <dbReference type="NCBI Taxonomy" id="723171"/>
    <lineage>
        <taxon>Bacteria</taxon>
        <taxon>Pseudomonadati</taxon>
        <taxon>Pseudomonadota</taxon>
        <taxon>Gammaproteobacteria</taxon>
        <taxon>Vibrionales</taxon>
        <taxon>Vibrionaceae</taxon>
        <taxon>Vibrio</taxon>
    </lineage>
</organism>
<comment type="caution">
    <text evidence="1">The sequence shown here is derived from an EMBL/GenBank/DDBJ whole genome shotgun (WGS) entry which is preliminary data.</text>
</comment>
<evidence type="ECO:0000313" key="2">
    <source>
        <dbReference type="Proteomes" id="UP000093173"/>
    </source>
</evidence>
<dbReference type="RefSeq" id="WP_065577474.1">
    <property type="nucleotide sequence ID" value="NZ_JBNGCH010000996.1"/>
</dbReference>
<dbReference type="AlphaFoldDB" id="A0A1B9QTK0"/>
<evidence type="ECO:0000313" key="1">
    <source>
        <dbReference type="EMBL" id="OCH69549.1"/>
    </source>
</evidence>